<dbReference type="PROSITE" id="PS51519">
    <property type="entry name" value="RWP_RK"/>
    <property type="match status" value="1"/>
</dbReference>
<protein>
    <submittedName>
        <fullName evidence="9 10">Protein NLP1 isoform X1</fullName>
    </submittedName>
</protein>
<dbReference type="RefSeq" id="XP_010918248.1">
    <property type="nucleotide sequence ID" value="XM_010919946.3"/>
</dbReference>
<feature type="domain" description="RWP-RK" evidence="6">
    <location>
        <begin position="628"/>
        <end position="709"/>
    </location>
</feature>
<feature type="region of interest" description="Disordered" evidence="5">
    <location>
        <begin position="727"/>
        <end position="770"/>
    </location>
</feature>
<dbReference type="Gene3D" id="3.10.20.90">
    <property type="entry name" value="Phosphatidylinositol 3-kinase Catalytic Subunit, Chain A, domain 1"/>
    <property type="match status" value="1"/>
</dbReference>
<proteinExistence type="predicted"/>
<dbReference type="InterPro" id="IPR045012">
    <property type="entry name" value="NLP"/>
</dbReference>
<keyword evidence="8" id="KW-1185">Reference proteome</keyword>
<evidence type="ECO:0000313" key="8">
    <source>
        <dbReference type="Proteomes" id="UP000504607"/>
    </source>
</evidence>
<dbReference type="CDD" id="cd06407">
    <property type="entry name" value="PB1_NLP"/>
    <property type="match status" value="1"/>
</dbReference>
<evidence type="ECO:0000313" key="10">
    <source>
        <dbReference type="RefSeq" id="XP_010918249.1"/>
    </source>
</evidence>
<keyword evidence="1" id="KW-0805">Transcription regulation</keyword>
<dbReference type="RefSeq" id="XP_010918250.1">
    <property type="nucleotide sequence ID" value="XM_010919948.3"/>
</dbReference>
<keyword evidence="4" id="KW-0539">Nucleus</keyword>
<feature type="compositionally biased region" description="Polar residues" evidence="5">
    <location>
        <begin position="745"/>
        <end position="756"/>
    </location>
</feature>
<evidence type="ECO:0000256" key="4">
    <source>
        <dbReference type="ARBA" id="ARBA00023242"/>
    </source>
</evidence>
<evidence type="ECO:0000256" key="3">
    <source>
        <dbReference type="ARBA" id="ARBA00023163"/>
    </source>
</evidence>
<dbReference type="GeneID" id="105042657"/>
<accession>A0A6I9R0J5</accession>
<evidence type="ECO:0000313" key="9">
    <source>
        <dbReference type="RefSeq" id="XP_010918248.1"/>
    </source>
</evidence>
<evidence type="ECO:0000256" key="5">
    <source>
        <dbReference type="SAM" id="MobiDB-lite"/>
    </source>
</evidence>
<dbReference type="InterPro" id="IPR055081">
    <property type="entry name" value="NLP1-9_GAF"/>
</dbReference>
<dbReference type="SUPFAM" id="SSF54277">
    <property type="entry name" value="CAD &amp; PB1 domains"/>
    <property type="match status" value="1"/>
</dbReference>
<evidence type="ECO:0000256" key="1">
    <source>
        <dbReference type="ARBA" id="ARBA00023015"/>
    </source>
</evidence>
<evidence type="ECO:0000259" key="6">
    <source>
        <dbReference type="PROSITE" id="PS51519"/>
    </source>
</evidence>
<evidence type="ECO:0000256" key="2">
    <source>
        <dbReference type="ARBA" id="ARBA00023125"/>
    </source>
</evidence>
<organism evidence="8 9">
    <name type="scientific">Elaeis guineensis var. tenera</name>
    <name type="common">Oil palm</name>
    <dbReference type="NCBI Taxonomy" id="51953"/>
    <lineage>
        <taxon>Eukaryota</taxon>
        <taxon>Viridiplantae</taxon>
        <taxon>Streptophyta</taxon>
        <taxon>Embryophyta</taxon>
        <taxon>Tracheophyta</taxon>
        <taxon>Spermatophyta</taxon>
        <taxon>Magnoliopsida</taxon>
        <taxon>Liliopsida</taxon>
        <taxon>Arecaceae</taxon>
        <taxon>Arecoideae</taxon>
        <taxon>Cocoseae</taxon>
        <taxon>Elaeidinae</taxon>
        <taxon>Elaeis</taxon>
    </lineage>
</organism>
<dbReference type="InterPro" id="IPR034891">
    <property type="entry name" value="PB1_NLP"/>
</dbReference>
<keyword evidence="3" id="KW-0804">Transcription</keyword>
<dbReference type="Pfam" id="PF22922">
    <property type="entry name" value="GAF_NLP"/>
    <property type="match status" value="2"/>
</dbReference>
<name>A0A6I9R0J5_ELAGV</name>
<evidence type="ECO:0000259" key="7">
    <source>
        <dbReference type="PROSITE" id="PS51745"/>
    </source>
</evidence>
<dbReference type="Pfam" id="PF02042">
    <property type="entry name" value="RWP-RK"/>
    <property type="match status" value="1"/>
</dbReference>
<reference evidence="9 10" key="1">
    <citation type="submission" date="2025-04" db="UniProtKB">
        <authorList>
            <consortium name="RefSeq"/>
        </authorList>
    </citation>
    <scope>IDENTIFICATION</scope>
</reference>
<dbReference type="PANTHER" id="PTHR32002:SF44">
    <property type="entry name" value="PROTEIN NLP4"/>
    <property type="match status" value="1"/>
</dbReference>
<dbReference type="AlphaFoldDB" id="A0A6I9R0J5"/>
<dbReference type="InterPro" id="IPR000270">
    <property type="entry name" value="PB1_dom"/>
</dbReference>
<dbReference type="GO" id="GO:0003700">
    <property type="term" value="F:DNA-binding transcription factor activity"/>
    <property type="evidence" value="ECO:0007669"/>
    <property type="project" value="InterPro"/>
</dbReference>
<evidence type="ECO:0000313" key="11">
    <source>
        <dbReference type="RefSeq" id="XP_010918250.1"/>
    </source>
</evidence>
<dbReference type="RefSeq" id="XP_010918249.1">
    <property type="nucleotide sequence ID" value="XM_010919947.3"/>
</dbReference>
<dbReference type="PANTHER" id="PTHR32002">
    <property type="entry name" value="PROTEIN NLP8"/>
    <property type="match status" value="1"/>
</dbReference>
<dbReference type="Pfam" id="PF00564">
    <property type="entry name" value="PB1"/>
    <property type="match status" value="1"/>
</dbReference>
<keyword evidence="2" id="KW-0238">DNA-binding</keyword>
<dbReference type="Proteomes" id="UP000504607">
    <property type="component" value="Chromosome 4"/>
</dbReference>
<dbReference type="KEGG" id="egu:105042657"/>
<dbReference type="InterPro" id="IPR003035">
    <property type="entry name" value="RWP-RK_dom"/>
</dbReference>
<sequence>MEDNVLPTASLPERALSDVVVELDLMDEFLSVPGFDCSDFLQPGTSTSTSPFSSSGFSPLFEVSNGGCNPVLPEDNNQDDVERSVFSVDLPSDEIQIELLDRMQSPDPNAGEQPKFSAQLNELRMNNPSSELHSSWWIQPSAHMETMEERLIRAINYIKDSQRDGDVLVQIWVPTRIGDRHVLTTRGQPFTLDSTCQRLVNYRTVSTQYQFSAEENSNVAVGLPGRVFLGRVPEWTPDVRYFSHYEYPRVNDAQRYDVRGSLALPVFDRNSRSCLGVVEVVMTTQKINYSSDLENICNALQAVNLRSSEVPGVPHVKVCNESYQVALPEIQRVLRAVCETHSLPLAQTWISCIQQGKSGSRHTDENYKDCVSTVDVACYVRDPTMLGFHQACSEHHLFKGQGVSGKAFTTNQPCFSSDITAFSKTEYPLSHHAKLFHLRAAVAIRLRSIHTGTADFVLELFLPINCIEHEEQKLMLNSLSITIQQVCQSLRVVTSKELEHEAILQVAQLNSSNVLPDKFVSETSQRLDDDDNLLTESPMIGVSGEVSSWSGSIRETQENGGKSVLPTSVPLDFNEQEIEGLSVWHTSEVVLPAGKIFSEFKQHEEELTKDSIDHKTFFSGEPGFSNTEKAMEKRRTKTEKTIGLQELQKYFAGSLKDAAKSLGVCPTTLKRICRQHGISRWPSRKIKKVGHSLRKLQVVIDSVHGPEGTFQFSSLYENFTKATWSNESLPGSTSFSTLKQKENPESSTANQQQEAKLSSHTSGSNSLSSSSCSHSSSSSLGCSSGTKQCSNAQLSIKQEISVEENQSGMLNKIQIPIELQLSAKEGPISLARSQSHELLSEQPFSGTHAALHWSRHDSLKVKAIYGEDKVIFKLQPTWGFQDLKQEIGKRLNIGNINLVALKYLDDDSEWVLLTCDADLQECIDVYKLSSARTIRISVHHVPQEITKSSLGHSPDN</sequence>
<dbReference type="SMART" id="SM00666">
    <property type="entry name" value="PB1"/>
    <property type="match status" value="1"/>
</dbReference>
<dbReference type="OrthoDB" id="6270329at2759"/>
<feature type="compositionally biased region" description="Polar residues" evidence="5">
    <location>
        <begin position="727"/>
        <end position="738"/>
    </location>
</feature>
<dbReference type="GO" id="GO:0003677">
    <property type="term" value="F:DNA binding"/>
    <property type="evidence" value="ECO:0007669"/>
    <property type="project" value="UniProtKB-KW"/>
</dbReference>
<feature type="compositionally biased region" description="Low complexity" evidence="5">
    <location>
        <begin position="758"/>
        <end position="770"/>
    </location>
</feature>
<dbReference type="PROSITE" id="PS51745">
    <property type="entry name" value="PB1"/>
    <property type="match status" value="1"/>
</dbReference>
<gene>
    <name evidence="9 10 11" type="primary">LOC105042657</name>
</gene>
<feature type="domain" description="PB1" evidence="7">
    <location>
        <begin position="858"/>
        <end position="941"/>
    </location>
</feature>
<dbReference type="InterPro" id="IPR053793">
    <property type="entry name" value="PB1-like"/>
</dbReference>